<dbReference type="OrthoDB" id="9801609at2"/>
<dbReference type="Pfam" id="PF13439">
    <property type="entry name" value="Glyco_transf_4"/>
    <property type="match status" value="1"/>
</dbReference>
<protein>
    <submittedName>
        <fullName evidence="4">Glycosyltransferase family 1 protein</fullName>
    </submittedName>
</protein>
<name>A0A2N6QTC7_9BACT</name>
<feature type="domain" description="Glycosyltransferase subfamily 4-like N-terminal" evidence="3">
    <location>
        <begin position="23"/>
        <end position="188"/>
    </location>
</feature>
<proteinExistence type="predicted"/>
<evidence type="ECO:0000256" key="1">
    <source>
        <dbReference type="ARBA" id="ARBA00022679"/>
    </source>
</evidence>
<evidence type="ECO:0000259" key="2">
    <source>
        <dbReference type="Pfam" id="PF00534"/>
    </source>
</evidence>
<dbReference type="PANTHER" id="PTHR46401">
    <property type="entry name" value="GLYCOSYLTRANSFERASE WBBK-RELATED"/>
    <property type="match status" value="1"/>
</dbReference>
<dbReference type="CDD" id="cd03809">
    <property type="entry name" value="GT4_MtfB-like"/>
    <property type="match status" value="1"/>
</dbReference>
<reference evidence="4 5" key="1">
    <citation type="submission" date="2017-09" db="EMBL/GenBank/DDBJ databases">
        <title>Bacterial strain isolated from the female urinary microbiota.</title>
        <authorList>
            <person name="Thomas-White K."/>
            <person name="Kumar N."/>
            <person name="Forster S."/>
            <person name="Putonti C."/>
            <person name="Lawley T."/>
            <person name="Wolfe A.J."/>
        </authorList>
    </citation>
    <scope>NUCLEOTIDE SEQUENCE [LARGE SCALE GENOMIC DNA]</scope>
    <source>
        <strain evidence="4 5">UMB0536</strain>
    </source>
</reference>
<dbReference type="Proteomes" id="UP000235564">
    <property type="component" value="Unassembled WGS sequence"/>
</dbReference>
<dbReference type="Gene3D" id="3.40.50.2000">
    <property type="entry name" value="Glycogen Phosphorylase B"/>
    <property type="match status" value="2"/>
</dbReference>
<sequence>MKNTNNIITVGFDAKRIVSNPTGLGNYGRTLVNALLAEEAHLMLRLYAPDKGNDDLRGQVRDARNICFCYPSHHSFRIQRDWWRHHGMVRQLVKDGVEVYHGLSGELPVGIQASGVKSVATVHDLIFLRHPEYYSGIDAWLYKRKFLSTCQEADVIIAISERTKQDILAFSHYPEDQIKVIYQGCDTNFKAVADSEEKRRVRATHRLPRRFILYVGTMEERKNLLLAVKALRQLPQEISLVAVGKATSYVQKVRKYISENGLQQRVRILHSVNNDDLPAIYQQAECFVYPSRYEGFGIPVVEAIQSGLPVVACTGSCLEEAGGPDCIYVHPDDHQSLAQAIASVLQGAVGRTERINRSKLYVKRFENLDVAAQVANVYHMLLRKSR</sequence>
<dbReference type="InterPro" id="IPR001296">
    <property type="entry name" value="Glyco_trans_1"/>
</dbReference>
<dbReference type="PANTHER" id="PTHR46401:SF2">
    <property type="entry name" value="GLYCOSYLTRANSFERASE WBBK-RELATED"/>
    <property type="match status" value="1"/>
</dbReference>
<feature type="domain" description="Glycosyl transferase family 1" evidence="2">
    <location>
        <begin position="200"/>
        <end position="348"/>
    </location>
</feature>
<organism evidence="4 5">
    <name type="scientific">Hoylesella buccalis</name>
    <dbReference type="NCBI Taxonomy" id="28127"/>
    <lineage>
        <taxon>Bacteria</taxon>
        <taxon>Pseudomonadati</taxon>
        <taxon>Bacteroidota</taxon>
        <taxon>Bacteroidia</taxon>
        <taxon>Bacteroidales</taxon>
        <taxon>Prevotellaceae</taxon>
        <taxon>Hoylesella</taxon>
    </lineage>
</organism>
<gene>
    <name evidence="4" type="ORF">CJ231_00320</name>
</gene>
<accession>A0A2N6QTC7</accession>
<dbReference type="SUPFAM" id="SSF53756">
    <property type="entry name" value="UDP-Glycosyltransferase/glycogen phosphorylase"/>
    <property type="match status" value="1"/>
</dbReference>
<dbReference type="EMBL" id="PNGJ01000001">
    <property type="protein sequence ID" value="PMC25298.1"/>
    <property type="molecule type" value="Genomic_DNA"/>
</dbReference>
<evidence type="ECO:0000259" key="3">
    <source>
        <dbReference type="Pfam" id="PF13439"/>
    </source>
</evidence>
<evidence type="ECO:0000313" key="4">
    <source>
        <dbReference type="EMBL" id="PMC25298.1"/>
    </source>
</evidence>
<dbReference type="GeneID" id="97998787"/>
<dbReference type="Pfam" id="PF00534">
    <property type="entry name" value="Glycos_transf_1"/>
    <property type="match status" value="1"/>
</dbReference>
<dbReference type="InterPro" id="IPR028098">
    <property type="entry name" value="Glyco_trans_4-like_N"/>
</dbReference>
<dbReference type="RefSeq" id="WP_102696235.1">
    <property type="nucleotide sequence ID" value="NZ_CP085926.1"/>
</dbReference>
<comment type="caution">
    <text evidence="4">The sequence shown here is derived from an EMBL/GenBank/DDBJ whole genome shotgun (WGS) entry which is preliminary data.</text>
</comment>
<evidence type="ECO:0000313" key="5">
    <source>
        <dbReference type="Proteomes" id="UP000235564"/>
    </source>
</evidence>
<keyword evidence="1 4" id="KW-0808">Transferase</keyword>
<dbReference type="GO" id="GO:0016757">
    <property type="term" value="F:glycosyltransferase activity"/>
    <property type="evidence" value="ECO:0007669"/>
    <property type="project" value="InterPro"/>
</dbReference>
<dbReference type="AlphaFoldDB" id="A0A2N6QTC7"/>